<dbReference type="GO" id="GO:0005980">
    <property type="term" value="P:glycogen catabolic process"/>
    <property type="evidence" value="ECO:0007669"/>
    <property type="project" value="TreeGrafter"/>
</dbReference>
<dbReference type="PIRSF" id="PIRSF000460">
    <property type="entry name" value="Pprylas_GlgP"/>
    <property type="match status" value="1"/>
</dbReference>
<keyword evidence="8 13" id="KW-0808">Transferase</keyword>
<dbReference type="OrthoDB" id="9760804at2"/>
<protein>
    <recommendedName>
        <fullName evidence="13">Alpha-1,4 glucan phosphorylase</fullName>
        <ecNumber evidence="13">2.4.1.1</ecNumber>
    </recommendedName>
</protein>
<dbReference type="GO" id="GO:0030170">
    <property type="term" value="F:pyridoxal phosphate binding"/>
    <property type="evidence" value="ECO:0007669"/>
    <property type="project" value="InterPro"/>
</dbReference>
<dbReference type="GeneID" id="83011923"/>
<keyword evidence="5" id="KW-0963">Cytoplasm</keyword>
<dbReference type="RefSeq" id="WP_042398127.1">
    <property type="nucleotide sequence ID" value="NZ_CYYT01000004.1"/>
</dbReference>
<dbReference type="PANTHER" id="PTHR11468:SF3">
    <property type="entry name" value="GLYCOGEN PHOSPHORYLASE, LIVER FORM"/>
    <property type="match status" value="1"/>
</dbReference>
<evidence type="ECO:0000256" key="12">
    <source>
        <dbReference type="PIRSR" id="PIRSR000460-1"/>
    </source>
</evidence>
<dbReference type="FunFam" id="3.40.50.2000:FF:000003">
    <property type="entry name" value="Alpha-1,4 glucan phosphorylase"/>
    <property type="match status" value="1"/>
</dbReference>
<evidence type="ECO:0000313" key="14">
    <source>
        <dbReference type="EMBL" id="CUN79135.1"/>
    </source>
</evidence>
<keyword evidence="7 13" id="KW-0328">Glycosyltransferase</keyword>
<dbReference type="EC" id="2.4.1.1" evidence="13"/>
<evidence type="ECO:0000256" key="11">
    <source>
        <dbReference type="ARBA" id="ARBA00025174"/>
    </source>
</evidence>
<dbReference type="InterPro" id="IPR011833">
    <property type="entry name" value="Glycg_phsphrylas"/>
</dbReference>
<dbReference type="AlphaFoldDB" id="A0A173ZV80"/>
<comment type="catalytic activity">
    <reaction evidence="1 13">
        <text>[(1-&gt;4)-alpha-D-glucosyl](n) + phosphate = [(1-&gt;4)-alpha-D-glucosyl](n-1) + alpha-D-glucose 1-phosphate</text>
        <dbReference type="Rhea" id="RHEA:41732"/>
        <dbReference type="Rhea" id="RHEA-COMP:9584"/>
        <dbReference type="Rhea" id="RHEA-COMP:9586"/>
        <dbReference type="ChEBI" id="CHEBI:15444"/>
        <dbReference type="ChEBI" id="CHEBI:43474"/>
        <dbReference type="ChEBI" id="CHEBI:58601"/>
        <dbReference type="EC" id="2.4.1.1"/>
    </reaction>
</comment>
<dbReference type="EMBL" id="CYZV01000006">
    <property type="protein sequence ID" value="CUN79135.1"/>
    <property type="molecule type" value="Genomic_DNA"/>
</dbReference>
<dbReference type="Gene3D" id="3.40.50.2000">
    <property type="entry name" value="Glycogen Phosphorylase B"/>
    <property type="match status" value="2"/>
</dbReference>
<accession>A0A173ZV80</accession>
<dbReference type="STRING" id="84024.ERS852471_00855"/>
<organism evidence="14 15">
    <name type="scientific">Clostridium disporicum</name>
    <dbReference type="NCBI Taxonomy" id="84024"/>
    <lineage>
        <taxon>Bacteria</taxon>
        <taxon>Bacillati</taxon>
        <taxon>Bacillota</taxon>
        <taxon>Clostridia</taxon>
        <taxon>Eubacteriales</taxon>
        <taxon>Clostridiaceae</taxon>
        <taxon>Clostridium</taxon>
    </lineage>
</organism>
<comment type="similarity">
    <text evidence="4 13">Belongs to the glycogen phosphorylase family.</text>
</comment>
<dbReference type="NCBIfam" id="TIGR02093">
    <property type="entry name" value="P_ylase"/>
    <property type="match status" value="1"/>
</dbReference>
<gene>
    <name evidence="14" type="primary">malP</name>
    <name evidence="14" type="ORF">ERS852470_00725</name>
</gene>
<dbReference type="PROSITE" id="PS00102">
    <property type="entry name" value="PHOSPHORYLASE"/>
    <property type="match status" value="1"/>
</dbReference>
<evidence type="ECO:0000256" key="10">
    <source>
        <dbReference type="ARBA" id="ARBA00023277"/>
    </source>
</evidence>
<comment type="cofactor">
    <cofactor evidence="2 13">
        <name>pyridoxal 5'-phosphate</name>
        <dbReference type="ChEBI" id="CHEBI:597326"/>
    </cofactor>
</comment>
<comment type="subcellular location">
    <subcellularLocation>
        <location evidence="3">Cytoplasm</location>
    </subcellularLocation>
</comment>
<dbReference type="Pfam" id="PF00343">
    <property type="entry name" value="Phosphorylase"/>
    <property type="match status" value="1"/>
</dbReference>
<keyword evidence="10 13" id="KW-0119">Carbohydrate metabolism</keyword>
<evidence type="ECO:0000256" key="2">
    <source>
        <dbReference type="ARBA" id="ARBA00001933"/>
    </source>
</evidence>
<evidence type="ECO:0000313" key="15">
    <source>
        <dbReference type="Proteomes" id="UP000095558"/>
    </source>
</evidence>
<sequence length="753" mass="86509">MVKNNLTEILNERFQTTIEKATNEQVYLALLEMTKGCIKNKGTNKGSKKLYYISAEFLIGKLLSNNLINLGLYDEVKEVLSANGKDLTEIEEIELEPSLGNGGLGRLAACFLDSIATLGLNGDGVGLNYHYGLFKQVFKDHKQTAEKNPWITPESWLNKSNIKFDVLFGGFKVTSTLYDIDVTGYNQGSNKLRLFDVDTVNEALVKDGINFDKEDIKENLTLFLYPDDSDEAGHLLRIYQQYFMVSNAAQLIILEAEENRYDLHKLDEHAVVQINDTHPSMVIPELIRLLGEKGIEMQEAIGIVTRMCAYTNHTILAEALEKWPIAYLEKVVPQLMPIIRELDNLVRAKYDNEEVYIIDRDDRVHMARMDMHYGFSVNGVAALHTEILEKEELKPFYDIYPEKFNNKTNGITFRRWLIHCNNELTNYITSLIGEDFKTDATKLENLGKFVDNKEVLSKIEEIKKHNKIALKKYLKDTQDIEVDENSIFDIQIKRLHEYKRQQMNVLYIIHKYLDIKAGNIPTTPITMIFGAKAAPAYIIAQDIIHTILCLQDIINNDPEVNKYLKVVMVENYNVTKASKLIPACDVSEQISLASKEASGTGNMKFMLNGALTLGTEDGANVEIHELVGDDNIYIFGESSEQVIEHYKKGDYISKEYYEKEDIKELVDFIVSDEMLKVGDEVNLNRLYNELINKDWFMTLLDIEDYIKTKDKVFEDYSDRETWNRKVLINISKAGFFSSDRTIEQYNNDIWKLK</sequence>
<evidence type="ECO:0000256" key="5">
    <source>
        <dbReference type="ARBA" id="ARBA00022490"/>
    </source>
</evidence>
<dbReference type="Proteomes" id="UP000095558">
    <property type="component" value="Unassembled WGS sequence"/>
</dbReference>
<evidence type="ECO:0000256" key="6">
    <source>
        <dbReference type="ARBA" id="ARBA00022533"/>
    </source>
</evidence>
<keyword evidence="9 12" id="KW-0663">Pyridoxal phosphate</keyword>
<reference evidence="14 15" key="1">
    <citation type="submission" date="2015-09" db="EMBL/GenBank/DDBJ databases">
        <authorList>
            <consortium name="Pathogen Informatics"/>
        </authorList>
    </citation>
    <scope>NUCLEOTIDE SEQUENCE [LARGE SCALE GENOMIC DNA]</scope>
    <source>
        <strain evidence="14 15">2789STDY5834855</strain>
    </source>
</reference>
<dbReference type="GO" id="GO:0005737">
    <property type="term" value="C:cytoplasm"/>
    <property type="evidence" value="ECO:0007669"/>
    <property type="project" value="UniProtKB-SubCell"/>
</dbReference>
<dbReference type="PANTHER" id="PTHR11468">
    <property type="entry name" value="GLYCOGEN PHOSPHORYLASE"/>
    <property type="match status" value="1"/>
</dbReference>
<feature type="modified residue" description="N6-(pyridoxal phosphate)lysine" evidence="12">
    <location>
        <position position="604"/>
    </location>
</feature>
<keyword evidence="6" id="KW-0021">Allosteric enzyme</keyword>
<evidence type="ECO:0000256" key="1">
    <source>
        <dbReference type="ARBA" id="ARBA00001275"/>
    </source>
</evidence>
<dbReference type="GO" id="GO:0008184">
    <property type="term" value="F:glycogen phosphorylase activity"/>
    <property type="evidence" value="ECO:0007669"/>
    <property type="project" value="InterPro"/>
</dbReference>
<proteinExistence type="inferred from homology"/>
<name>A0A173ZV80_9CLOT</name>
<evidence type="ECO:0000256" key="8">
    <source>
        <dbReference type="ARBA" id="ARBA00022679"/>
    </source>
</evidence>
<comment type="function">
    <text evidence="13">Allosteric enzyme that catalyzes the rate-limiting step in glycogen catabolism, the phosphorolytic cleavage of glycogen to produce glucose-1-phosphate, and plays a central role in maintaining cellular and organismal glucose homeostasis.</text>
</comment>
<evidence type="ECO:0000256" key="3">
    <source>
        <dbReference type="ARBA" id="ARBA00004496"/>
    </source>
</evidence>
<comment type="function">
    <text evidence="11">Phosphorylase is an important allosteric enzyme in carbohydrate metabolism. Enzymes from different sources differ in their regulatory mechanisms and in their natural substrates. However, all known phosphorylases share catalytic and structural properties.</text>
</comment>
<dbReference type="InterPro" id="IPR035090">
    <property type="entry name" value="Pyridoxal_P_attach_site"/>
</dbReference>
<dbReference type="InterPro" id="IPR000811">
    <property type="entry name" value="Glyco_trans_35"/>
</dbReference>
<evidence type="ECO:0000256" key="4">
    <source>
        <dbReference type="ARBA" id="ARBA00006047"/>
    </source>
</evidence>
<evidence type="ECO:0000256" key="9">
    <source>
        <dbReference type="ARBA" id="ARBA00022898"/>
    </source>
</evidence>
<evidence type="ECO:0000256" key="7">
    <source>
        <dbReference type="ARBA" id="ARBA00022676"/>
    </source>
</evidence>
<dbReference type="SUPFAM" id="SSF53756">
    <property type="entry name" value="UDP-Glycosyltransferase/glycogen phosphorylase"/>
    <property type="match status" value="1"/>
</dbReference>
<dbReference type="FunFam" id="3.40.50.2000:FF:000153">
    <property type="entry name" value="Alpha-1,4 glucan phosphorylase"/>
    <property type="match status" value="1"/>
</dbReference>
<evidence type="ECO:0000256" key="13">
    <source>
        <dbReference type="RuleBase" id="RU000587"/>
    </source>
</evidence>